<organism evidence="6 7">
    <name type="scientific">Thiovibrio frasassiensis</name>
    <dbReference type="NCBI Taxonomy" id="2984131"/>
    <lineage>
        <taxon>Bacteria</taxon>
        <taxon>Pseudomonadati</taxon>
        <taxon>Thermodesulfobacteriota</taxon>
        <taxon>Desulfobulbia</taxon>
        <taxon>Desulfobulbales</taxon>
        <taxon>Thiovibrionaceae</taxon>
        <taxon>Thiovibrio</taxon>
    </lineage>
</organism>
<feature type="zinc finger region" description="dksA C4-type" evidence="4">
    <location>
        <begin position="44"/>
        <end position="68"/>
    </location>
</feature>
<reference evidence="6" key="2">
    <citation type="submission" date="2022-10" db="EMBL/GenBank/DDBJ databases">
        <authorList>
            <person name="Aronson H.S."/>
        </authorList>
    </citation>
    <scope>NUCLEOTIDE SEQUENCE</scope>
    <source>
        <strain evidence="6">RS19-109</strain>
    </source>
</reference>
<keyword evidence="7" id="KW-1185">Reference proteome</keyword>
<evidence type="ECO:0000256" key="2">
    <source>
        <dbReference type="ARBA" id="ARBA00022771"/>
    </source>
</evidence>
<dbReference type="EMBL" id="JAPHEH010000001">
    <property type="protein sequence ID" value="MDG4475423.1"/>
    <property type="molecule type" value="Genomic_DNA"/>
</dbReference>
<proteinExistence type="predicted"/>
<protein>
    <submittedName>
        <fullName evidence="6">TraR/DksA C4-type zinc finger protein</fullName>
    </submittedName>
</protein>
<sequence length="79" mass="8912">MQHHEPRDEGEVAADYQAKLNEAGLADHRAKMSRQLATPSLEICEDCEEKIPAERRKKQPGCPRCVACQSLHERLRGGM</sequence>
<dbReference type="InterPro" id="IPR000962">
    <property type="entry name" value="Znf_DskA_TraR"/>
</dbReference>
<dbReference type="InterPro" id="IPR020458">
    <property type="entry name" value="Znf_DskA_TraR_CS"/>
</dbReference>
<evidence type="ECO:0000256" key="4">
    <source>
        <dbReference type="PROSITE-ProRule" id="PRU00510"/>
    </source>
</evidence>
<evidence type="ECO:0000313" key="7">
    <source>
        <dbReference type="Proteomes" id="UP001154240"/>
    </source>
</evidence>
<gene>
    <name evidence="6" type="ORF">OLX77_04530</name>
</gene>
<dbReference type="Proteomes" id="UP001154240">
    <property type="component" value="Unassembled WGS sequence"/>
</dbReference>
<dbReference type="PROSITE" id="PS01102">
    <property type="entry name" value="ZF_DKSA_1"/>
    <property type="match status" value="1"/>
</dbReference>
<keyword evidence="1" id="KW-0479">Metal-binding</keyword>
<dbReference type="Pfam" id="PF01258">
    <property type="entry name" value="zf-dskA_traR"/>
    <property type="match status" value="1"/>
</dbReference>
<evidence type="ECO:0000256" key="1">
    <source>
        <dbReference type="ARBA" id="ARBA00022723"/>
    </source>
</evidence>
<evidence type="ECO:0000313" key="6">
    <source>
        <dbReference type="EMBL" id="MDG4475423.1"/>
    </source>
</evidence>
<reference evidence="6" key="1">
    <citation type="journal article" date="2022" name="bioRxiv">
        <title>Thiovibrio frasassiensisgen. nov., sp. nov., an autotrophic, elemental sulfur disproportionating bacterium isolated from sulfidic karst sediment, and proposal of Thiovibrionaceae fam. nov.</title>
        <authorList>
            <person name="Aronson H."/>
            <person name="Thomas C."/>
            <person name="Bhattacharyya M."/>
            <person name="Eckstein S."/>
            <person name="Jensen S."/>
            <person name="Barco R."/>
            <person name="Macalady J."/>
            <person name="Amend J."/>
        </authorList>
    </citation>
    <scope>NUCLEOTIDE SEQUENCE</scope>
    <source>
        <strain evidence="6">RS19-109</strain>
    </source>
</reference>
<dbReference type="PANTHER" id="PTHR38777:SF1">
    <property type="entry name" value="DNAK SUPPRESSOR PROTEIN"/>
    <property type="match status" value="1"/>
</dbReference>
<keyword evidence="3" id="KW-0862">Zinc</keyword>
<evidence type="ECO:0000259" key="5">
    <source>
        <dbReference type="Pfam" id="PF01258"/>
    </source>
</evidence>
<comment type="caution">
    <text evidence="6">The sequence shown here is derived from an EMBL/GenBank/DDBJ whole genome shotgun (WGS) entry which is preliminary data.</text>
</comment>
<dbReference type="AlphaFoldDB" id="A0A9X4MH42"/>
<keyword evidence="2" id="KW-0863">Zinc-finger</keyword>
<dbReference type="SUPFAM" id="SSF57716">
    <property type="entry name" value="Glucocorticoid receptor-like (DNA-binding domain)"/>
    <property type="match status" value="1"/>
</dbReference>
<feature type="domain" description="Zinc finger DksA/TraR C4-type" evidence="5">
    <location>
        <begin position="40"/>
        <end position="74"/>
    </location>
</feature>
<dbReference type="PROSITE" id="PS51128">
    <property type="entry name" value="ZF_DKSA_2"/>
    <property type="match status" value="1"/>
</dbReference>
<dbReference type="GO" id="GO:1900378">
    <property type="term" value="P:positive regulation of secondary metabolite biosynthetic process"/>
    <property type="evidence" value="ECO:0007669"/>
    <property type="project" value="TreeGrafter"/>
</dbReference>
<name>A0A9X4MH42_9BACT</name>
<dbReference type="PANTHER" id="PTHR38777">
    <property type="entry name" value="FELS-2 PROPHAGE PROTEIN"/>
    <property type="match status" value="1"/>
</dbReference>
<dbReference type="GO" id="GO:0008270">
    <property type="term" value="F:zinc ion binding"/>
    <property type="evidence" value="ECO:0007669"/>
    <property type="project" value="UniProtKB-KW"/>
</dbReference>
<dbReference type="RefSeq" id="WP_307632395.1">
    <property type="nucleotide sequence ID" value="NZ_JAPHEH010000001.1"/>
</dbReference>
<evidence type="ECO:0000256" key="3">
    <source>
        <dbReference type="ARBA" id="ARBA00022833"/>
    </source>
</evidence>
<accession>A0A9X4MH42</accession>
<dbReference type="Gene3D" id="1.20.120.910">
    <property type="entry name" value="DksA, coiled-coil domain"/>
    <property type="match status" value="1"/>
</dbReference>